<keyword evidence="2" id="KW-1185">Reference proteome</keyword>
<dbReference type="AlphaFoldDB" id="A0A1U9MC77"/>
<organism evidence="1 2">
    <name type="scientific">Bartonella apihabitans</name>
    <dbReference type="NCBI Taxonomy" id="2750929"/>
    <lineage>
        <taxon>Bacteria</taxon>
        <taxon>Pseudomonadati</taxon>
        <taxon>Pseudomonadota</taxon>
        <taxon>Alphaproteobacteria</taxon>
        <taxon>Hyphomicrobiales</taxon>
        <taxon>Bartonellaceae</taxon>
        <taxon>Bartonella</taxon>
    </lineage>
</organism>
<proteinExistence type="predicted"/>
<evidence type="ECO:0000313" key="1">
    <source>
        <dbReference type="EMBL" id="AQT42933.1"/>
    </source>
</evidence>
<name>A0A1U9MC77_9HYPH</name>
<sequence length="86" mass="10253">MEDKPYVICHYQHPYCTTGDFSVVVLVRFGNCPLHFRLPFGITFSSHERFRQLSSGHNETLVEKIDCRKKIRMIHKRHSFQNSMLR</sequence>
<dbReference type="Proteomes" id="UP000189660">
    <property type="component" value="Chromosome"/>
</dbReference>
<gene>
    <name evidence="1" type="ORF">BBC0178_014710</name>
</gene>
<accession>A0A1U9MC77</accession>
<dbReference type="EMBL" id="CP015820">
    <property type="protein sequence ID" value="AQT42933.1"/>
    <property type="molecule type" value="Genomic_DNA"/>
</dbReference>
<dbReference type="KEGG" id="bapa:BBC0178_014710"/>
<protein>
    <submittedName>
        <fullName evidence="1">Uncharacterized protein</fullName>
    </submittedName>
</protein>
<reference evidence="1 2" key="1">
    <citation type="submission" date="2016-11" db="EMBL/GenBank/DDBJ databases">
        <title>Comparative genomics of Bartonella apis.</title>
        <authorList>
            <person name="Engel P."/>
        </authorList>
    </citation>
    <scope>NUCLEOTIDE SEQUENCE [LARGE SCALE GENOMIC DNA]</scope>
    <source>
        <strain evidence="1 2">BBC0178</strain>
    </source>
</reference>
<evidence type="ECO:0000313" key="2">
    <source>
        <dbReference type="Proteomes" id="UP000189660"/>
    </source>
</evidence>